<reference evidence="5 6" key="1">
    <citation type="submission" date="2019-04" db="EMBL/GenBank/DDBJ databases">
        <authorList>
            <person name="Feng G."/>
            <person name="Zhang J."/>
            <person name="Zhu H."/>
        </authorList>
    </citation>
    <scope>NUCLEOTIDE SEQUENCE [LARGE SCALE GENOMIC DNA]</scope>
    <source>
        <strain evidence="5 6">JCM 17223</strain>
    </source>
</reference>
<keyword evidence="3 4" id="KW-0732">Signal</keyword>
<protein>
    <recommendedName>
        <fullName evidence="2">Curli production assembly/transport component CsgF</fullName>
    </recommendedName>
</protein>
<dbReference type="EMBL" id="SRLD01000006">
    <property type="protein sequence ID" value="TGE18628.1"/>
    <property type="molecule type" value="Genomic_DNA"/>
</dbReference>
<dbReference type="AlphaFoldDB" id="A0A4Z0PNQ4"/>
<evidence type="ECO:0000256" key="2">
    <source>
        <dbReference type="ARBA" id="ARBA00014031"/>
    </source>
</evidence>
<organism evidence="5 6">
    <name type="scientific">Hymenobacter elongatus</name>
    <dbReference type="NCBI Taxonomy" id="877208"/>
    <lineage>
        <taxon>Bacteria</taxon>
        <taxon>Pseudomonadati</taxon>
        <taxon>Bacteroidota</taxon>
        <taxon>Cytophagia</taxon>
        <taxon>Cytophagales</taxon>
        <taxon>Hymenobacteraceae</taxon>
        <taxon>Hymenobacter</taxon>
    </lineage>
</organism>
<dbReference type="Pfam" id="PF10614">
    <property type="entry name" value="CsgF"/>
    <property type="match status" value="1"/>
</dbReference>
<evidence type="ECO:0000313" key="6">
    <source>
        <dbReference type="Proteomes" id="UP000297739"/>
    </source>
</evidence>
<feature type="signal peptide" evidence="4">
    <location>
        <begin position="1"/>
        <end position="23"/>
    </location>
</feature>
<dbReference type="RefSeq" id="WP_135496587.1">
    <property type="nucleotide sequence ID" value="NZ_SRLD01000006.1"/>
</dbReference>
<evidence type="ECO:0000313" key="5">
    <source>
        <dbReference type="EMBL" id="TGE18628.1"/>
    </source>
</evidence>
<accession>A0A4Z0PNQ4</accession>
<keyword evidence="6" id="KW-1185">Reference proteome</keyword>
<comment type="function">
    <text evidence="1">May be involved in the biogenesis of curli organelles.</text>
</comment>
<evidence type="ECO:0000256" key="4">
    <source>
        <dbReference type="SAM" id="SignalP"/>
    </source>
</evidence>
<comment type="caution">
    <text evidence="5">The sequence shown here is derived from an EMBL/GenBank/DDBJ whole genome shotgun (WGS) entry which is preliminary data.</text>
</comment>
<evidence type="ECO:0000256" key="1">
    <source>
        <dbReference type="ARBA" id="ARBA00003989"/>
    </source>
</evidence>
<name>A0A4Z0PNQ4_9BACT</name>
<evidence type="ECO:0000256" key="3">
    <source>
        <dbReference type="ARBA" id="ARBA00022729"/>
    </source>
</evidence>
<gene>
    <name evidence="5" type="ORF">E5J99_04805</name>
</gene>
<sequence length="145" mass="15759">MNQLLLRWLLPILLLSGAHQATAQDLVYEPKNPSFGGGNTFNYSWLLSSAQAQNTIADPAISSSSNPFQQDPLKQFEQNLNQQILGQLAQRLIGNQLGNQNQGLKEGSYSVGAYNINVVPTSGGFSVQITDTNTGNQTTVTIPYF</sequence>
<dbReference type="OrthoDB" id="1443407at2"/>
<proteinExistence type="predicted"/>
<dbReference type="Proteomes" id="UP000297739">
    <property type="component" value="Unassembled WGS sequence"/>
</dbReference>
<dbReference type="InterPro" id="IPR018893">
    <property type="entry name" value="T8SS_CsgF"/>
</dbReference>
<feature type="chain" id="PRO_5021190386" description="Curli production assembly/transport component CsgF" evidence="4">
    <location>
        <begin position="24"/>
        <end position="145"/>
    </location>
</feature>